<organism evidence="1">
    <name type="scientific">Arundo donax</name>
    <name type="common">Giant reed</name>
    <name type="synonym">Donax arundinaceus</name>
    <dbReference type="NCBI Taxonomy" id="35708"/>
    <lineage>
        <taxon>Eukaryota</taxon>
        <taxon>Viridiplantae</taxon>
        <taxon>Streptophyta</taxon>
        <taxon>Embryophyta</taxon>
        <taxon>Tracheophyta</taxon>
        <taxon>Spermatophyta</taxon>
        <taxon>Magnoliopsida</taxon>
        <taxon>Liliopsida</taxon>
        <taxon>Poales</taxon>
        <taxon>Poaceae</taxon>
        <taxon>PACMAD clade</taxon>
        <taxon>Arundinoideae</taxon>
        <taxon>Arundineae</taxon>
        <taxon>Arundo</taxon>
    </lineage>
</organism>
<name>A0A0A9BD71_ARUDO</name>
<reference evidence="1" key="2">
    <citation type="journal article" date="2015" name="Data Brief">
        <title>Shoot transcriptome of the giant reed, Arundo donax.</title>
        <authorList>
            <person name="Barrero R.A."/>
            <person name="Guerrero F.D."/>
            <person name="Moolhuijzen P."/>
            <person name="Goolsby J.A."/>
            <person name="Tidwell J."/>
            <person name="Bellgard S.E."/>
            <person name="Bellgard M.I."/>
        </authorList>
    </citation>
    <scope>NUCLEOTIDE SEQUENCE</scope>
    <source>
        <tissue evidence="1">Shoot tissue taken approximately 20 cm above the soil surface</tissue>
    </source>
</reference>
<accession>A0A0A9BD71</accession>
<sequence>MGLYLESEEVCIILTCDLVTGVKIGLAEQHQV</sequence>
<dbReference type="EMBL" id="GBRH01240643">
    <property type="protein sequence ID" value="JAD57252.1"/>
    <property type="molecule type" value="Transcribed_RNA"/>
</dbReference>
<dbReference type="AlphaFoldDB" id="A0A0A9BD71"/>
<proteinExistence type="predicted"/>
<reference evidence="1" key="1">
    <citation type="submission" date="2014-09" db="EMBL/GenBank/DDBJ databases">
        <authorList>
            <person name="Magalhaes I.L.F."/>
            <person name="Oliveira U."/>
            <person name="Santos F.R."/>
            <person name="Vidigal T.H.D.A."/>
            <person name="Brescovit A.D."/>
            <person name="Santos A.J."/>
        </authorList>
    </citation>
    <scope>NUCLEOTIDE SEQUENCE</scope>
    <source>
        <tissue evidence="1">Shoot tissue taken approximately 20 cm above the soil surface</tissue>
    </source>
</reference>
<protein>
    <submittedName>
        <fullName evidence="1">Uncharacterized protein</fullName>
    </submittedName>
</protein>
<evidence type="ECO:0000313" key="1">
    <source>
        <dbReference type="EMBL" id="JAD57252.1"/>
    </source>
</evidence>